<dbReference type="Gene3D" id="1.10.357.10">
    <property type="entry name" value="Tetracycline Repressor, domain 2"/>
    <property type="match status" value="1"/>
</dbReference>
<dbReference type="PROSITE" id="PS01081">
    <property type="entry name" value="HTH_TETR_1"/>
    <property type="match status" value="1"/>
</dbReference>
<dbReference type="SUPFAM" id="SSF46689">
    <property type="entry name" value="Homeodomain-like"/>
    <property type="match status" value="1"/>
</dbReference>
<evidence type="ECO:0000256" key="4">
    <source>
        <dbReference type="PROSITE-ProRule" id="PRU00335"/>
    </source>
</evidence>
<evidence type="ECO:0000313" key="6">
    <source>
        <dbReference type="EMBL" id="KKD01112.1"/>
    </source>
</evidence>
<evidence type="ECO:0000259" key="5">
    <source>
        <dbReference type="PROSITE" id="PS50977"/>
    </source>
</evidence>
<dbReference type="Pfam" id="PF00440">
    <property type="entry name" value="TetR_N"/>
    <property type="match status" value="1"/>
</dbReference>
<feature type="DNA-binding region" description="H-T-H motif" evidence="4">
    <location>
        <begin position="28"/>
        <end position="47"/>
    </location>
</feature>
<dbReference type="PROSITE" id="PS50977">
    <property type="entry name" value="HTH_TETR_2"/>
    <property type="match status" value="1"/>
</dbReference>
<proteinExistence type="predicted"/>
<evidence type="ECO:0000256" key="3">
    <source>
        <dbReference type="ARBA" id="ARBA00023163"/>
    </source>
</evidence>
<dbReference type="Pfam" id="PF16925">
    <property type="entry name" value="TetR_C_13"/>
    <property type="match status" value="1"/>
</dbReference>
<dbReference type="SUPFAM" id="SSF48498">
    <property type="entry name" value="Tetracyclin repressor-like, C-terminal domain"/>
    <property type="match status" value="1"/>
</dbReference>
<dbReference type="InterPro" id="IPR011075">
    <property type="entry name" value="TetR_C"/>
</dbReference>
<name>A0A0F5VH36_9GAMM</name>
<protein>
    <submittedName>
        <fullName evidence="6">TetR family transcriptional regulator</fullName>
    </submittedName>
</protein>
<dbReference type="InterPro" id="IPR023772">
    <property type="entry name" value="DNA-bd_HTH_TetR-type_CS"/>
</dbReference>
<dbReference type="OrthoDB" id="270177at2"/>
<dbReference type="InterPro" id="IPR001647">
    <property type="entry name" value="HTH_TetR"/>
</dbReference>
<dbReference type="Proteomes" id="UP000033633">
    <property type="component" value="Unassembled WGS sequence"/>
</dbReference>
<dbReference type="PANTHER" id="PTHR47506:SF8">
    <property type="entry name" value="REPRESSOR OF PUTATIVE XENOBIOTIC REDUCTASE TETR FAMILY-RELATED"/>
    <property type="match status" value="1"/>
</dbReference>
<reference evidence="6 7" key="1">
    <citation type="submission" date="2014-12" db="EMBL/GenBank/DDBJ databases">
        <title>Mercury Reductase activity and rhizosphere competence traits in the genome of root associated Photobacterium halotolerans MELD1.</title>
        <authorList>
            <person name="Mathew D.C."/>
            <person name="Huang C.-C."/>
        </authorList>
    </citation>
    <scope>NUCLEOTIDE SEQUENCE [LARGE SCALE GENOMIC DNA]</scope>
    <source>
        <strain evidence="6 7">MELD1</strain>
    </source>
</reference>
<gene>
    <name evidence="6" type="ORF">KY46_04955</name>
</gene>
<dbReference type="InterPro" id="IPR036271">
    <property type="entry name" value="Tet_transcr_reg_TetR-rel_C_sf"/>
</dbReference>
<dbReference type="Gene3D" id="1.10.10.60">
    <property type="entry name" value="Homeodomain-like"/>
    <property type="match status" value="1"/>
</dbReference>
<evidence type="ECO:0000256" key="1">
    <source>
        <dbReference type="ARBA" id="ARBA00023015"/>
    </source>
</evidence>
<dbReference type="InterPro" id="IPR009057">
    <property type="entry name" value="Homeodomain-like_sf"/>
</dbReference>
<sequence length="193" mass="21919">MRSAEFDRETVLHSAMDAFIAKGYSKTSMQDLKQATGLHPGSIYCAFTNKRGLLVAALEQYQKERDLAFQALFENQPSAMAGIAAYLEQMVIECEQEQIKDCLLQKALSELAQDDKEIERLISHKLKDWEQRFAHKFAQAIRDGEIAGNRSAEELARYLVMGIYGIRAYSHTCPAPGVLRELSEELFRNIRGR</sequence>
<keyword evidence="2 4" id="KW-0238">DNA-binding</keyword>
<comment type="caution">
    <text evidence="6">The sequence shown here is derived from an EMBL/GenBank/DDBJ whole genome shotgun (WGS) entry which is preliminary data.</text>
</comment>
<dbReference type="PANTHER" id="PTHR47506">
    <property type="entry name" value="TRANSCRIPTIONAL REGULATORY PROTEIN"/>
    <property type="match status" value="1"/>
</dbReference>
<dbReference type="AlphaFoldDB" id="A0A0F5VH36"/>
<dbReference type="STRING" id="265726.KY46_04955"/>
<evidence type="ECO:0000313" key="7">
    <source>
        <dbReference type="Proteomes" id="UP000033633"/>
    </source>
</evidence>
<dbReference type="PATRIC" id="fig|265726.11.peg.2359"/>
<dbReference type="EMBL" id="JWYV01000002">
    <property type="protein sequence ID" value="KKD01112.1"/>
    <property type="molecule type" value="Genomic_DNA"/>
</dbReference>
<keyword evidence="1" id="KW-0805">Transcription regulation</keyword>
<keyword evidence="3" id="KW-0804">Transcription</keyword>
<feature type="domain" description="HTH tetR-type" evidence="5">
    <location>
        <begin position="5"/>
        <end position="65"/>
    </location>
</feature>
<keyword evidence="7" id="KW-1185">Reference proteome</keyword>
<dbReference type="RefSeq" id="WP_046219483.1">
    <property type="nucleotide sequence ID" value="NZ_JWYV01000002.1"/>
</dbReference>
<accession>A0A0F5VH36</accession>
<dbReference type="GO" id="GO:0003677">
    <property type="term" value="F:DNA binding"/>
    <property type="evidence" value="ECO:0007669"/>
    <property type="project" value="UniProtKB-UniRule"/>
</dbReference>
<evidence type="ECO:0000256" key="2">
    <source>
        <dbReference type="ARBA" id="ARBA00023125"/>
    </source>
</evidence>
<organism evidence="6 7">
    <name type="scientific">Photobacterium halotolerans</name>
    <dbReference type="NCBI Taxonomy" id="265726"/>
    <lineage>
        <taxon>Bacteria</taxon>
        <taxon>Pseudomonadati</taxon>
        <taxon>Pseudomonadota</taxon>
        <taxon>Gammaproteobacteria</taxon>
        <taxon>Vibrionales</taxon>
        <taxon>Vibrionaceae</taxon>
        <taxon>Photobacterium</taxon>
    </lineage>
</organism>